<dbReference type="Proteomes" id="UP000198615">
    <property type="component" value="Unassembled WGS sequence"/>
</dbReference>
<proteinExistence type="predicted"/>
<sequence length="294" mass="31901">MATALTADQIDAFNRDGFLVVEDAVTPAQLAALKADLAGWVEESRAHDEPFGPETVDGRARFDMGAEHTAEHPALRRVNNPSDISPAYLDVMTQARTVDMIADLIGPDVKFHHCKINVKLPGTKTEVGYHQDFAFTPHTNDDVITALLMLDDVTEENGCLMVVPGTHRGPMHSLFENGVFVGKMRPETEAEMKARQVAVTGPAGAVCLMHTRLAHGSAANASQRPRGLYICVYTAADAVPIARNPMANPNEGKIVRGQESPVARMIPIEVELPKQPKSASFFTVQGQESRRAQA</sequence>
<organism evidence="1 2">
    <name type="scientific">Thalassobaculum litoreum DSM 18839</name>
    <dbReference type="NCBI Taxonomy" id="1123362"/>
    <lineage>
        <taxon>Bacteria</taxon>
        <taxon>Pseudomonadati</taxon>
        <taxon>Pseudomonadota</taxon>
        <taxon>Alphaproteobacteria</taxon>
        <taxon>Rhodospirillales</taxon>
        <taxon>Thalassobaculaceae</taxon>
        <taxon>Thalassobaculum</taxon>
    </lineage>
</organism>
<dbReference type="OrthoDB" id="9791262at2"/>
<dbReference type="AlphaFoldDB" id="A0A8G2BI63"/>
<dbReference type="Pfam" id="PF05721">
    <property type="entry name" value="PhyH"/>
    <property type="match status" value="1"/>
</dbReference>
<dbReference type="EMBL" id="FNBW01000003">
    <property type="protein sequence ID" value="SDF40186.1"/>
    <property type="molecule type" value="Genomic_DNA"/>
</dbReference>
<comment type="caution">
    <text evidence="1">The sequence shown here is derived from an EMBL/GenBank/DDBJ whole genome shotgun (WGS) entry which is preliminary data.</text>
</comment>
<dbReference type="GO" id="GO:0005506">
    <property type="term" value="F:iron ion binding"/>
    <property type="evidence" value="ECO:0007669"/>
    <property type="project" value="UniProtKB-ARBA"/>
</dbReference>
<dbReference type="RefSeq" id="WP_093148885.1">
    <property type="nucleotide sequence ID" value="NZ_FNBW01000003.1"/>
</dbReference>
<keyword evidence="2" id="KW-1185">Reference proteome</keyword>
<dbReference type="SUPFAM" id="SSF51197">
    <property type="entry name" value="Clavaminate synthase-like"/>
    <property type="match status" value="1"/>
</dbReference>
<keyword evidence="1" id="KW-0560">Oxidoreductase</keyword>
<evidence type="ECO:0000313" key="2">
    <source>
        <dbReference type="Proteomes" id="UP000198615"/>
    </source>
</evidence>
<evidence type="ECO:0000313" key="1">
    <source>
        <dbReference type="EMBL" id="SDF40186.1"/>
    </source>
</evidence>
<accession>A0A8G2BI63</accession>
<dbReference type="InterPro" id="IPR008775">
    <property type="entry name" value="Phytyl_CoA_dOase-like"/>
</dbReference>
<dbReference type="Gene3D" id="2.60.120.620">
    <property type="entry name" value="q2cbj1_9rhob like domain"/>
    <property type="match status" value="1"/>
</dbReference>
<keyword evidence="1" id="KW-0223">Dioxygenase</keyword>
<protein>
    <submittedName>
        <fullName evidence="1">Ectoine hydroxylase-related dioxygenase, phytanoyl-CoA dioxygenase (PhyH) family</fullName>
    </submittedName>
</protein>
<reference evidence="1 2" key="1">
    <citation type="submission" date="2016-10" db="EMBL/GenBank/DDBJ databases">
        <authorList>
            <person name="Varghese N."/>
            <person name="Submissions S."/>
        </authorList>
    </citation>
    <scope>NUCLEOTIDE SEQUENCE [LARGE SCALE GENOMIC DNA]</scope>
    <source>
        <strain evidence="1 2">DSM 18839</strain>
    </source>
</reference>
<gene>
    <name evidence="1" type="ORF">SAMN05660686_01176</name>
</gene>
<name>A0A8G2BI63_9PROT</name>
<dbReference type="PANTHER" id="PTHR20883">
    <property type="entry name" value="PHYTANOYL-COA DIOXYGENASE DOMAIN CONTAINING 1"/>
    <property type="match status" value="1"/>
</dbReference>
<dbReference type="GO" id="GO:0016706">
    <property type="term" value="F:2-oxoglutarate-dependent dioxygenase activity"/>
    <property type="evidence" value="ECO:0007669"/>
    <property type="project" value="UniProtKB-ARBA"/>
</dbReference>
<dbReference type="PANTHER" id="PTHR20883:SF46">
    <property type="entry name" value="PHYTANOYL-COA HYDROXYLASE"/>
    <property type="match status" value="1"/>
</dbReference>